<dbReference type="EMBL" id="CAJNOQ010007243">
    <property type="protein sequence ID" value="CAF1161990.1"/>
    <property type="molecule type" value="Genomic_DNA"/>
</dbReference>
<keyword evidence="9" id="KW-0175">Coiled coil</keyword>
<evidence type="ECO:0000256" key="3">
    <source>
        <dbReference type="ARBA" id="ARBA00022989"/>
    </source>
</evidence>
<dbReference type="EMBL" id="CAJOBC010007244">
    <property type="protein sequence ID" value="CAF3925598.1"/>
    <property type="molecule type" value="Genomic_DNA"/>
</dbReference>
<evidence type="ECO:0000313" key="12">
    <source>
        <dbReference type="EMBL" id="CAF1161990.1"/>
    </source>
</evidence>
<keyword evidence="6" id="KW-0675">Receptor</keyword>
<feature type="transmembrane region" description="Helical" evidence="10">
    <location>
        <begin position="216"/>
        <end position="240"/>
    </location>
</feature>
<dbReference type="Proteomes" id="UP000663829">
    <property type="component" value="Unassembled WGS sequence"/>
</dbReference>
<dbReference type="OrthoDB" id="411630at2759"/>
<evidence type="ECO:0000256" key="9">
    <source>
        <dbReference type="SAM" id="Coils"/>
    </source>
</evidence>
<feature type="transmembrane region" description="Helical" evidence="10">
    <location>
        <begin position="267"/>
        <end position="288"/>
    </location>
</feature>
<feature type="coiled-coil region" evidence="9">
    <location>
        <begin position="450"/>
        <end position="484"/>
    </location>
</feature>
<evidence type="ECO:0000256" key="8">
    <source>
        <dbReference type="ARBA" id="ARBA00023224"/>
    </source>
</evidence>
<feature type="non-terminal residue" evidence="12">
    <location>
        <position position="678"/>
    </location>
</feature>
<accession>A0A814TIV1</accession>
<feature type="transmembrane region" description="Helical" evidence="10">
    <location>
        <begin position="356"/>
        <end position="376"/>
    </location>
</feature>
<sequence length="678" mass="78347">TTAQFYDRLAKTDNHSTSHNQYNYYITQAYDVVWTVAYIVKKSIERGIPLEKFDYRNRIMTEIFLKTLRTLNFNGVSGPISFEDQNRKAQTLISQLQNGTIKRIAEYSDVTNMLNFHCRECGRLIWHDKMPIDQQIIEYRRQCLGSVQMIIIVCGSLGGIMLSIFFVSFTVKYRHERYIKLSSPNLNNVLVIGCVHIYLAILLLGIEEWFMERKLLGYACMLRTFLFTTGFSLTFGSMFLKTLRVYRIFTSTGEPLLHSKLLQDRHLVLICSILYFIDLFYCLLWQIFNPYTVHKSIEEGGMLDVDTILFNEIYYCESHYRREIFILIYIYKSIFLFFGGYLAFKTKHVHITALNDSRYIGWSIYIVLITSVFSVIMLEFTRSLNRQLVYVCISLSIIIATTSILCLVFLPKVYKIKNKRNLGKEIVSNNLVMEARTRRFAIGVNHFEEYRYAQIQNRELKTELTQLNTQVHRLERRIEEMELVPKNATLAFLPLAVQLTSTFLYKHNEGLINTSNSSREVILGDVTLSTMCNKHKSEHNLSEHLHAEQESSSSEAPSMKNLSELSLSIALQYSSSCNSTISETKQSPSLSLSLSSSSLSISNSFDAADDTDNDVEEEINDNTQLPLLSTNPYGCLRFPFMTSCSSDNESIIYSKLPNELEARLAEMDSDIERYRTKD</sequence>
<dbReference type="GO" id="GO:0007214">
    <property type="term" value="P:gamma-aminobutyric acid signaling pathway"/>
    <property type="evidence" value="ECO:0007669"/>
    <property type="project" value="TreeGrafter"/>
</dbReference>
<evidence type="ECO:0000256" key="1">
    <source>
        <dbReference type="ARBA" id="ARBA00004141"/>
    </source>
</evidence>
<evidence type="ECO:0000256" key="6">
    <source>
        <dbReference type="ARBA" id="ARBA00023170"/>
    </source>
</evidence>
<dbReference type="InterPro" id="IPR001828">
    <property type="entry name" value="ANF_lig-bd_rcpt"/>
</dbReference>
<dbReference type="GO" id="GO:0004965">
    <property type="term" value="F:G protein-coupled GABA receptor activity"/>
    <property type="evidence" value="ECO:0007669"/>
    <property type="project" value="InterPro"/>
</dbReference>
<dbReference type="InterPro" id="IPR002455">
    <property type="entry name" value="GPCR3_GABA-B"/>
</dbReference>
<dbReference type="Gene3D" id="3.40.50.2300">
    <property type="match status" value="2"/>
</dbReference>
<feature type="transmembrane region" description="Helical" evidence="10">
    <location>
        <begin position="324"/>
        <end position="344"/>
    </location>
</feature>
<feature type="transmembrane region" description="Helical" evidence="10">
    <location>
        <begin position="149"/>
        <end position="173"/>
    </location>
</feature>
<keyword evidence="3 10" id="KW-1133">Transmembrane helix</keyword>
<dbReference type="Pfam" id="PF01094">
    <property type="entry name" value="ANF_receptor"/>
    <property type="match status" value="1"/>
</dbReference>
<dbReference type="CDD" id="cd15047">
    <property type="entry name" value="7tmC_GABA-B-like"/>
    <property type="match status" value="1"/>
</dbReference>
<keyword evidence="5 10" id="KW-0472">Membrane</keyword>
<dbReference type="GO" id="GO:0038039">
    <property type="term" value="C:G protein-coupled receptor heterodimeric complex"/>
    <property type="evidence" value="ECO:0007669"/>
    <property type="project" value="TreeGrafter"/>
</dbReference>
<comment type="caution">
    <text evidence="12">The sequence shown here is derived from an EMBL/GenBank/DDBJ whole genome shotgun (WGS) entry which is preliminary data.</text>
</comment>
<gene>
    <name evidence="12" type="ORF">GPM918_LOCUS21727</name>
    <name evidence="13" type="ORF">SRO942_LOCUS21725</name>
</gene>
<evidence type="ECO:0000256" key="10">
    <source>
        <dbReference type="SAM" id="Phobius"/>
    </source>
</evidence>
<evidence type="ECO:0000256" key="2">
    <source>
        <dbReference type="ARBA" id="ARBA00022692"/>
    </source>
</evidence>
<feature type="transmembrane region" description="Helical" evidence="10">
    <location>
        <begin position="185"/>
        <end position="204"/>
    </location>
</feature>
<keyword evidence="7" id="KW-0325">Glycoprotein</keyword>
<feature type="domain" description="G-protein coupled receptors family 3 profile" evidence="11">
    <location>
        <begin position="155"/>
        <end position="416"/>
    </location>
</feature>
<dbReference type="PANTHER" id="PTHR10519">
    <property type="entry name" value="GABA-B RECEPTOR"/>
    <property type="match status" value="1"/>
</dbReference>
<evidence type="ECO:0000313" key="14">
    <source>
        <dbReference type="Proteomes" id="UP000663829"/>
    </source>
</evidence>
<keyword evidence="2 10" id="KW-0812">Transmembrane</keyword>
<dbReference type="Proteomes" id="UP000681722">
    <property type="component" value="Unassembled WGS sequence"/>
</dbReference>
<keyword evidence="14" id="KW-1185">Reference proteome</keyword>
<dbReference type="PROSITE" id="PS50259">
    <property type="entry name" value="G_PROTEIN_RECEP_F3_4"/>
    <property type="match status" value="1"/>
</dbReference>
<evidence type="ECO:0000256" key="5">
    <source>
        <dbReference type="ARBA" id="ARBA00023136"/>
    </source>
</evidence>
<dbReference type="SUPFAM" id="SSF53822">
    <property type="entry name" value="Periplasmic binding protein-like I"/>
    <property type="match status" value="1"/>
</dbReference>
<name>A0A814TIV1_9BILA</name>
<comment type="subcellular location">
    <subcellularLocation>
        <location evidence="1">Membrane</location>
        <topology evidence="1">Multi-pass membrane protein</topology>
    </subcellularLocation>
</comment>
<reference evidence="12" key="1">
    <citation type="submission" date="2021-02" db="EMBL/GenBank/DDBJ databases">
        <authorList>
            <person name="Nowell W R."/>
        </authorList>
    </citation>
    <scope>NUCLEOTIDE SEQUENCE</scope>
</reference>
<keyword evidence="4" id="KW-0297">G-protein coupled receptor</keyword>
<organism evidence="12 14">
    <name type="scientific">Didymodactylos carnosus</name>
    <dbReference type="NCBI Taxonomy" id="1234261"/>
    <lineage>
        <taxon>Eukaryota</taxon>
        <taxon>Metazoa</taxon>
        <taxon>Spiralia</taxon>
        <taxon>Gnathifera</taxon>
        <taxon>Rotifera</taxon>
        <taxon>Eurotatoria</taxon>
        <taxon>Bdelloidea</taxon>
        <taxon>Philodinida</taxon>
        <taxon>Philodinidae</taxon>
        <taxon>Didymodactylos</taxon>
    </lineage>
</organism>
<dbReference type="InterPro" id="IPR017978">
    <property type="entry name" value="GPCR_3_C"/>
</dbReference>
<proteinExistence type="predicted"/>
<evidence type="ECO:0000259" key="11">
    <source>
        <dbReference type="PROSITE" id="PS50259"/>
    </source>
</evidence>
<evidence type="ECO:0000256" key="7">
    <source>
        <dbReference type="ARBA" id="ARBA00023180"/>
    </source>
</evidence>
<feature type="transmembrane region" description="Helical" evidence="10">
    <location>
        <begin position="388"/>
        <end position="410"/>
    </location>
</feature>
<keyword evidence="8" id="KW-0807">Transducer</keyword>
<dbReference type="InterPro" id="IPR028082">
    <property type="entry name" value="Peripla_BP_I"/>
</dbReference>
<protein>
    <recommendedName>
        <fullName evidence="11">G-protein coupled receptors family 3 profile domain-containing protein</fullName>
    </recommendedName>
</protein>
<dbReference type="PANTHER" id="PTHR10519:SF20">
    <property type="entry name" value="G-PROTEIN COUPLED RECEPTOR 156-RELATED"/>
    <property type="match status" value="1"/>
</dbReference>
<evidence type="ECO:0000313" key="13">
    <source>
        <dbReference type="EMBL" id="CAF3925598.1"/>
    </source>
</evidence>
<dbReference type="AlphaFoldDB" id="A0A814TIV1"/>
<dbReference type="Pfam" id="PF00003">
    <property type="entry name" value="7tm_3"/>
    <property type="match status" value="1"/>
</dbReference>
<evidence type="ECO:0000256" key="4">
    <source>
        <dbReference type="ARBA" id="ARBA00023040"/>
    </source>
</evidence>
<dbReference type="PRINTS" id="PR01176">
    <property type="entry name" value="GABABRECEPTR"/>
</dbReference>